<sequence length="79" mass="8780">MFPLILSPETLSRAAKKLLKSSSVLHKFGGAFSVRLAPPPSTKNKDKTRPRAVLVVSTETYLLVLEFLLLMRHTTRGCL</sequence>
<dbReference type="AlphaFoldDB" id="A0AAV4NCB9"/>
<protein>
    <submittedName>
        <fullName evidence="1">Uncharacterized protein</fullName>
    </submittedName>
</protein>
<keyword evidence="2" id="KW-1185">Reference proteome</keyword>
<reference evidence="1 2" key="1">
    <citation type="submission" date="2021-06" db="EMBL/GenBank/DDBJ databases">
        <title>Caerostris extrusa draft genome.</title>
        <authorList>
            <person name="Kono N."/>
            <person name="Arakawa K."/>
        </authorList>
    </citation>
    <scope>NUCLEOTIDE SEQUENCE [LARGE SCALE GENOMIC DNA]</scope>
</reference>
<proteinExistence type="predicted"/>
<evidence type="ECO:0000313" key="2">
    <source>
        <dbReference type="Proteomes" id="UP001054945"/>
    </source>
</evidence>
<dbReference type="EMBL" id="BPLR01020750">
    <property type="protein sequence ID" value="GIX82133.1"/>
    <property type="molecule type" value="Genomic_DNA"/>
</dbReference>
<dbReference type="Proteomes" id="UP001054945">
    <property type="component" value="Unassembled WGS sequence"/>
</dbReference>
<evidence type="ECO:0000313" key="1">
    <source>
        <dbReference type="EMBL" id="GIX82133.1"/>
    </source>
</evidence>
<gene>
    <name evidence="1" type="ORF">CEXT_374761</name>
</gene>
<name>A0AAV4NCB9_CAEEX</name>
<comment type="caution">
    <text evidence="1">The sequence shown here is derived from an EMBL/GenBank/DDBJ whole genome shotgun (WGS) entry which is preliminary data.</text>
</comment>
<organism evidence="1 2">
    <name type="scientific">Caerostris extrusa</name>
    <name type="common">Bark spider</name>
    <name type="synonym">Caerostris bankana</name>
    <dbReference type="NCBI Taxonomy" id="172846"/>
    <lineage>
        <taxon>Eukaryota</taxon>
        <taxon>Metazoa</taxon>
        <taxon>Ecdysozoa</taxon>
        <taxon>Arthropoda</taxon>
        <taxon>Chelicerata</taxon>
        <taxon>Arachnida</taxon>
        <taxon>Araneae</taxon>
        <taxon>Araneomorphae</taxon>
        <taxon>Entelegynae</taxon>
        <taxon>Araneoidea</taxon>
        <taxon>Araneidae</taxon>
        <taxon>Caerostris</taxon>
    </lineage>
</organism>
<accession>A0AAV4NCB9</accession>